<dbReference type="Pfam" id="PF11807">
    <property type="entry name" value="UstYa"/>
    <property type="match status" value="1"/>
</dbReference>
<evidence type="ECO:0000313" key="4">
    <source>
        <dbReference type="EMBL" id="KAK2600006.1"/>
    </source>
</evidence>
<evidence type="ECO:0000256" key="1">
    <source>
        <dbReference type="ARBA" id="ARBA00035112"/>
    </source>
</evidence>
<reference evidence="4" key="1">
    <citation type="submission" date="2023-06" db="EMBL/GenBank/DDBJ databases">
        <title>Conoideocrella luteorostrata (Hypocreales: Clavicipitaceae), a potential biocontrol fungus for elongate hemlock scale in United States Christmas tree production areas.</title>
        <authorList>
            <person name="Barrett H."/>
            <person name="Lovett B."/>
            <person name="Macias A.M."/>
            <person name="Stajich J.E."/>
            <person name="Kasson M.T."/>
        </authorList>
    </citation>
    <scope>NUCLEOTIDE SEQUENCE</scope>
    <source>
        <strain evidence="4">ARSEF 14590</strain>
    </source>
</reference>
<gene>
    <name evidence="4" type="ORF">QQS21_005240</name>
</gene>
<feature type="transmembrane region" description="Helical" evidence="3">
    <location>
        <begin position="47"/>
        <end position="68"/>
    </location>
</feature>
<keyword evidence="3" id="KW-0812">Transmembrane</keyword>
<comment type="caution">
    <text evidence="4">The sequence shown here is derived from an EMBL/GenBank/DDBJ whole genome shotgun (WGS) entry which is preliminary data.</text>
</comment>
<name>A0AAJ0CSJ1_9HYPO</name>
<dbReference type="Proteomes" id="UP001251528">
    <property type="component" value="Unassembled WGS sequence"/>
</dbReference>
<comment type="similarity">
    <text evidence="1">Belongs to the ustYa family.</text>
</comment>
<dbReference type="EMBL" id="JASWJB010000085">
    <property type="protein sequence ID" value="KAK2600006.1"/>
    <property type="molecule type" value="Genomic_DNA"/>
</dbReference>
<protein>
    <recommendedName>
        <fullName evidence="6">Tat pathway signal sequence</fullName>
    </recommendedName>
</protein>
<dbReference type="PANTHER" id="PTHR33365">
    <property type="entry name" value="YALI0B05434P"/>
    <property type="match status" value="1"/>
</dbReference>
<keyword evidence="3" id="KW-1133">Transmembrane helix</keyword>
<feature type="region of interest" description="Disordered" evidence="2">
    <location>
        <begin position="1"/>
        <end position="28"/>
    </location>
</feature>
<dbReference type="InterPro" id="IPR021765">
    <property type="entry name" value="UstYa-like"/>
</dbReference>
<proteinExistence type="inferred from homology"/>
<dbReference type="GO" id="GO:0043386">
    <property type="term" value="P:mycotoxin biosynthetic process"/>
    <property type="evidence" value="ECO:0007669"/>
    <property type="project" value="InterPro"/>
</dbReference>
<evidence type="ECO:0008006" key="6">
    <source>
        <dbReference type="Google" id="ProtNLM"/>
    </source>
</evidence>
<keyword evidence="3" id="KW-0472">Membrane</keyword>
<evidence type="ECO:0000313" key="5">
    <source>
        <dbReference type="Proteomes" id="UP001251528"/>
    </source>
</evidence>
<accession>A0AAJ0CSJ1</accession>
<evidence type="ECO:0000256" key="3">
    <source>
        <dbReference type="SAM" id="Phobius"/>
    </source>
</evidence>
<dbReference type="AlphaFoldDB" id="A0AAJ0CSJ1"/>
<dbReference type="PANTHER" id="PTHR33365:SF7">
    <property type="entry name" value="TAT PATHWAY SIGNAL SEQUENCE"/>
    <property type="match status" value="1"/>
</dbReference>
<evidence type="ECO:0000256" key="2">
    <source>
        <dbReference type="SAM" id="MobiDB-lite"/>
    </source>
</evidence>
<organism evidence="4 5">
    <name type="scientific">Conoideocrella luteorostrata</name>
    <dbReference type="NCBI Taxonomy" id="1105319"/>
    <lineage>
        <taxon>Eukaryota</taxon>
        <taxon>Fungi</taxon>
        <taxon>Dikarya</taxon>
        <taxon>Ascomycota</taxon>
        <taxon>Pezizomycotina</taxon>
        <taxon>Sordariomycetes</taxon>
        <taxon>Hypocreomycetidae</taxon>
        <taxon>Hypocreales</taxon>
        <taxon>Clavicipitaceae</taxon>
        <taxon>Conoideocrella</taxon>
    </lineage>
</organism>
<keyword evidence="5" id="KW-1185">Reference proteome</keyword>
<sequence>MNMSSGGASSRDSFDQRDDDSEGLIEKRRPSRLPNPLYHEPWWKKTTVLVVGHLMLFTLYAGILYVVVHSKVKNGRVEGLPVSPAIPAIKWEEHKFTLEDRIQEKGSYSGRPSADLDKAWHDLLNYENIIIEPEIMHHYGRLDIGVALPEGGGYLGTLNVYHELHCLKRLHQYMYPDYYFGDLTPEQHEMNRLHNEHCIDFLRQSSMCHGDIGLITFEWHDNSRIPVANATMHQCINWQKLDDWTRARSVDMMKPGWLVHPLFGVAYPDGEGDKIGAVDTHGHLSQSHHPGK</sequence>